<feature type="non-terminal residue" evidence="1">
    <location>
        <position position="137"/>
    </location>
</feature>
<dbReference type="AlphaFoldDB" id="X0TXW5"/>
<sequence length="137" mass="15902">MVSGSFNTELSSRIIRLAHSRPEFRDALQPLLYVIAAKQDSVDSALRRKEQKEFSEMLSFGPRFGVISAHEGTDRTKNRIRRAKLMTDLSRLGYRKVSPMRGKWELLPEDSLLVQNIRPQDLFQLGRKYDQEFVVFS</sequence>
<gene>
    <name evidence="1" type="ORF">S01H1_21878</name>
</gene>
<dbReference type="Pfam" id="PF11697">
    <property type="entry name" value="DUF3293"/>
    <property type="match status" value="1"/>
</dbReference>
<dbReference type="EMBL" id="BARS01012220">
    <property type="protein sequence ID" value="GAF98144.1"/>
    <property type="molecule type" value="Genomic_DNA"/>
</dbReference>
<reference evidence="1" key="1">
    <citation type="journal article" date="2014" name="Front. Microbiol.">
        <title>High frequency of phylogenetically diverse reductive dehalogenase-homologous genes in deep subseafloor sedimentary metagenomes.</title>
        <authorList>
            <person name="Kawai M."/>
            <person name="Futagami T."/>
            <person name="Toyoda A."/>
            <person name="Takaki Y."/>
            <person name="Nishi S."/>
            <person name="Hori S."/>
            <person name="Arai W."/>
            <person name="Tsubouchi T."/>
            <person name="Morono Y."/>
            <person name="Uchiyama I."/>
            <person name="Ito T."/>
            <person name="Fujiyama A."/>
            <person name="Inagaki F."/>
            <person name="Takami H."/>
        </authorList>
    </citation>
    <scope>NUCLEOTIDE SEQUENCE</scope>
    <source>
        <strain evidence="1">Expedition CK06-06</strain>
    </source>
</reference>
<evidence type="ECO:0000313" key="1">
    <source>
        <dbReference type="EMBL" id="GAF98144.1"/>
    </source>
</evidence>
<organism evidence="1">
    <name type="scientific">marine sediment metagenome</name>
    <dbReference type="NCBI Taxonomy" id="412755"/>
    <lineage>
        <taxon>unclassified sequences</taxon>
        <taxon>metagenomes</taxon>
        <taxon>ecological metagenomes</taxon>
    </lineage>
</organism>
<dbReference type="InterPro" id="IPR021710">
    <property type="entry name" value="DUF3293"/>
</dbReference>
<accession>X0TXW5</accession>
<protein>
    <submittedName>
        <fullName evidence="1">Uncharacterized protein</fullName>
    </submittedName>
</protein>
<comment type="caution">
    <text evidence="1">The sequence shown here is derived from an EMBL/GenBank/DDBJ whole genome shotgun (WGS) entry which is preliminary data.</text>
</comment>
<proteinExistence type="predicted"/>
<name>X0TXW5_9ZZZZ</name>